<dbReference type="GO" id="GO:0016757">
    <property type="term" value="F:glycosyltransferase activity"/>
    <property type="evidence" value="ECO:0007669"/>
    <property type="project" value="UniProtKB-KW"/>
</dbReference>
<accession>A0ABT0R2W8</accession>
<dbReference type="PANTHER" id="PTHR12526">
    <property type="entry name" value="GLYCOSYLTRANSFERASE"/>
    <property type="match status" value="1"/>
</dbReference>
<evidence type="ECO:0000256" key="1">
    <source>
        <dbReference type="ARBA" id="ARBA00022676"/>
    </source>
</evidence>
<name>A0ABT0R2W8_9MICO</name>
<comment type="caution">
    <text evidence="4">The sequence shown here is derived from an EMBL/GenBank/DDBJ whole genome shotgun (WGS) entry which is preliminary data.</text>
</comment>
<evidence type="ECO:0000259" key="3">
    <source>
        <dbReference type="Pfam" id="PF13439"/>
    </source>
</evidence>
<protein>
    <submittedName>
        <fullName evidence="4">Glycosyltransferase</fullName>
        <ecNumber evidence="4">2.4.-.-</ecNumber>
    </submittedName>
</protein>
<dbReference type="RefSeq" id="WP_249738318.1">
    <property type="nucleotide sequence ID" value="NZ_JAKNCJ010000010.1"/>
</dbReference>
<dbReference type="Pfam" id="PF13439">
    <property type="entry name" value="Glyco_transf_4"/>
    <property type="match status" value="1"/>
</dbReference>
<dbReference type="EC" id="2.4.-.-" evidence="4"/>
<keyword evidence="2 4" id="KW-0808">Transferase</keyword>
<keyword evidence="5" id="KW-1185">Reference proteome</keyword>
<gene>
    <name evidence="4" type="ORF">Bequi_12750</name>
</gene>
<dbReference type="SUPFAM" id="SSF53756">
    <property type="entry name" value="UDP-Glycosyltransferase/glycogen phosphorylase"/>
    <property type="match status" value="1"/>
</dbReference>
<evidence type="ECO:0000313" key="5">
    <source>
        <dbReference type="Proteomes" id="UP001203761"/>
    </source>
</evidence>
<dbReference type="Pfam" id="PF13692">
    <property type="entry name" value="Glyco_trans_1_4"/>
    <property type="match status" value="1"/>
</dbReference>
<proteinExistence type="predicted"/>
<dbReference type="EMBL" id="JAKNCJ010000010">
    <property type="protein sequence ID" value="MCL6424236.1"/>
    <property type="molecule type" value="Genomic_DNA"/>
</dbReference>
<keyword evidence="1 4" id="KW-0328">Glycosyltransferase</keyword>
<reference evidence="4" key="1">
    <citation type="submission" date="2022-02" db="EMBL/GenBank/DDBJ databases">
        <authorList>
            <person name="Lee M."/>
            <person name="Kim S.-J."/>
            <person name="Jung M.-Y."/>
        </authorList>
    </citation>
    <scope>NUCLEOTIDE SEQUENCE</scope>
    <source>
        <strain evidence="4">JHP9</strain>
    </source>
</reference>
<dbReference type="Proteomes" id="UP001203761">
    <property type="component" value="Unassembled WGS sequence"/>
</dbReference>
<dbReference type="PANTHER" id="PTHR12526:SF510">
    <property type="entry name" value="D-INOSITOL 3-PHOSPHATE GLYCOSYLTRANSFERASE"/>
    <property type="match status" value="1"/>
</dbReference>
<evidence type="ECO:0000256" key="2">
    <source>
        <dbReference type="ARBA" id="ARBA00022679"/>
    </source>
</evidence>
<dbReference type="InterPro" id="IPR028098">
    <property type="entry name" value="Glyco_trans_4-like_N"/>
</dbReference>
<evidence type="ECO:0000313" key="4">
    <source>
        <dbReference type="EMBL" id="MCL6424236.1"/>
    </source>
</evidence>
<organism evidence="4 5">
    <name type="scientific">Brachybacterium equifaecis</name>
    <dbReference type="NCBI Taxonomy" id="2910770"/>
    <lineage>
        <taxon>Bacteria</taxon>
        <taxon>Bacillati</taxon>
        <taxon>Actinomycetota</taxon>
        <taxon>Actinomycetes</taxon>
        <taxon>Micrococcales</taxon>
        <taxon>Dermabacteraceae</taxon>
        <taxon>Brachybacterium</taxon>
    </lineage>
</organism>
<sequence>MLVTIVTTWFPTAARPAVGPFVLRDARAIAATSGSRVRVVHLIPPSDLAADGGAARIAVPVRAQSALPAAREGTGADEGSIEVLRIPFAPQDPRTWAGARAPLAAALRGSDAVHSMAISSLLALRMVQVPAPWVHTEHWSALTTPASAPAHLRAAIPVFRRLLRRPDTVTAVCEFLAAPIRAERGPRPVAVVPCIVDPVPLTPRRDRSDGTLRLVSTGALIERKDPLVAVRVVAELARRGVDARLDWLGDGPLRSATEEEARALGIADRITLRGQVAADEVLRTVAEGTDLFFGPTRADNFFVGAAEALVAGRPVVLGATGGQGEYVDPAVGELVGVQDPRAYADAIQRVDAATRDLSSEQISETIGERFSTPVVGAQYREVLEETCERGSGPRVWTGRA</sequence>
<dbReference type="Gene3D" id="3.40.50.2000">
    <property type="entry name" value="Glycogen Phosphorylase B"/>
    <property type="match status" value="2"/>
</dbReference>
<feature type="domain" description="Glycosyltransferase subfamily 4-like N-terminal" evidence="3">
    <location>
        <begin position="80"/>
        <end position="198"/>
    </location>
</feature>